<reference evidence="2 3" key="1">
    <citation type="submission" date="2016-07" db="EMBL/GenBank/DDBJ databases">
        <title>Disparate Historic Effective Population Sizes Predicted by Modern Levels of Genome Diversity for the Scaled Quail (Callipepla squamata) and the Northern Bobwhite (Colinus virginianus): Inferences from First and Second Generation Draft Genome Assemblies for Sympatric New World Quail.</title>
        <authorList>
            <person name="Oldeschulte D.L."/>
            <person name="Halley Y.A."/>
            <person name="Bhattarai E.K."/>
            <person name="Brashear W.A."/>
            <person name="Hill J."/>
            <person name="Metz R.P."/>
            <person name="Johnson C.D."/>
            <person name="Rollins D."/>
            <person name="Peterson M.J."/>
            <person name="Bickhart D.M."/>
            <person name="Decker J.E."/>
            <person name="Seabury C.M."/>
        </authorList>
    </citation>
    <scope>NUCLEOTIDE SEQUENCE [LARGE SCALE GENOMIC DNA]</scope>
    <source>
        <strain evidence="2 3">Texas</strain>
        <tissue evidence="2">Leg muscle</tissue>
    </source>
</reference>
<dbReference type="AlphaFoldDB" id="A0A226MJ61"/>
<organism evidence="2 3">
    <name type="scientific">Callipepla squamata</name>
    <name type="common">Scaled quail</name>
    <dbReference type="NCBI Taxonomy" id="9009"/>
    <lineage>
        <taxon>Eukaryota</taxon>
        <taxon>Metazoa</taxon>
        <taxon>Chordata</taxon>
        <taxon>Craniata</taxon>
        <taxon>Vertebrata</taxon>
        <taxon>Euteleostomi</taxon>
        <taxon>Archelosauria</taxon>
        <taxon>Archosauria</taxon>
        <taxon>Dinosauria</taxon>
        <taxon>Saurischia</taxon>
        <taxon>Theropoda</taxon>
        <taxon>Coelurosauria</taxon>
        <taxon>Aves</taxon>
        <taxon>Neognathae</taxon>
        <taxon>Galloanserae</taxon>
        <taxon>Galliformes</taxon>
        <taxon>Odontophoridae</taxon>
        <taxon>Callipepla</taxon>
    </lineage>
</organism>
<feature type="region of interest" description="Disordered" evidence="1">
    <location>
        <begin position="152"/>
        <end position="271"/>
    </location>
</feature>
<keyword evidence="3" id="KW-1185">Reference proteome</keyword>
<dbReference type="Proteomes" id="UP000198323">
    <property type="component" value="Unassembled WGS sequence"/>
</dbReference>
<feature type="compositionally biased region" description="Low complexity" evidence="1">
    <location>
        <begin position="215"/>
        <end position="232"/>
    </location>
</feature>
<accession>A0A226MJ61</accession>
<evidence type="ECO:0000313" key="2">
    <source>
        <dbReference type="EMBL" id="OXB55069.1"/>
    </source>
</evidence>
<dbReference type="EMBL" id="MCFN01000805">
    <property type="protein sequence ID" value="OXB55069.1"/>
    <property type="molecule type" value="Genomic_DNA"/>
</dbReference>
<gene>
    <name evidence="2" type="ORF">ASZ78_015189</name>
</gene>
<name>A0A226MJ61_CALSU</name>
<evidence type="ECO:0000313" key="3">
    <source>
        <dbReference type="Proteomes" id="UP000198323"/>
    </source>
</evidence>
<evidence type="ECO:0000256" key="1">
    <source>
        <dbReference type="SAM" id="MobiDB-lite"/>
    </source>
</evidence>
<protein>
    <submittedName>
        <fullName evidence="2">Uncharacterized protein</fullName>
    </submittedName>
</protein>
<sequence length="271" mass="29377">MMSTRLSVWRGNEYLECVISPPSIPVPIGFSTSTGPSGTAEPARVGGLLPEQWAALFRERRDLLFPVLPWLEVVISQIPRIRSWQVRVLVGIIQVLVCQVGLDKDALVQRVRTNMGAFMRDFTAPLMERLISVIVSHCGPEARRLLGLQEHNTQQQEDGPEEPSMDQQYEDNPVAPSVPAASPQGTAAPSTADAAELPAAPSPGQRERPGDEPGPEAAGPSEQGRSRGPSARGRGGKRSAGGPRRPTKRRAASAQRAPPPRKRRPPRIPEP</sequence>
<proteinExistence type="predicted"/>
<comment type="caution">
    <text evidence="2">The sequence shown here is derived from an EMBL/GenBank/DDBJ whole genome shotgun (WGS) entry which is preliminary data.</text>
</comment>
<feature type="compositionally biased region" description="Basic residues" evidence="1">
    <location>
        <begin position="259"/>
        <end position="271"/>
    </location>
</feature>
<feature type="compositionally biased region" description="Low complexity" evidence="1">
    <location>
        <begin position="173"/>
        <end position="183"/>
    </location>
</feature>